<evidence type="ECO:0000259" key="1">
    <source>
        <dbReference type="PROSITE" id="PS50053"/>
    </source>
</evidence>
<accession>A0A2G8K1B5</accession>
<feature type="domain" description="Ubiquitin-like" evidence="1">
    <location>
        <begin position="324"/>
        <end position="396"/>
    </location>
</feature>
<sequence>MDEVQLTELWISTDAKRTKWLSGVSTMVFKTSSGALNEFKLRPRETLQELITSLQQDQKRTCVQGTSPKSTTYDGNFSNITYFPTVSFVNLYLHGIVIFVKTLTGKTFEIAVLRSGTVQDIADQIFKKEGIPQDQMRLIYSGKQLEFTRPLSLCGITQGSVLHLILKLRGGFEVTVTTFSGEKLSVTGVTPESNMNVVKLRIYWLYRYHPDRQIIYYENTETSDNCPVSKYSTDGSNFVLILRSDGPMNVQVQSLTGATCRLQVNYFDTIASIKSKLESSQNIPSARQQLFCVNMELKNDTTLFHNNITNDHHLTLLVKPIGYMTLYVTCTTGLVMPIEVLQRDTVKSLKAIIERKFYVSAKQQRLMKAGDILEDAKNLSDYSIESSSIIHLTVSQLEFITLHIQMRSGKMLTYRVDRTETVRNLKHLISQKEGLPADQQMILYKGTLLEDAKCLSYYEISNVCKVLLFSKLSGEVVFRLRSPAGDVMFNIGASRSDTMEAILQKIKEDSKIQIEQEQITFELQP</sequence>
<dbReference type="InterPro" id="IPR019956">
    <property type="entry name" value="Ubiquitin_dom"/>
</dbReference>
<keyword evidence="3" id="KW-1185">Reference proteome</keyword>
<dbReference type="SUPFAM" id="SSF54236">
    <property type="entry name" value="Ubiquitin-like"/>
    <property type="match status" value="5"/>
</dbReference>
<dbReference type="Gene3D" id="3.10.20.90">
    <property type="entry name" value="Phosphatidylinositol 3-kinase Catalytic Subunit, Chain A, domain 1"/>
    <property type="match status" value="5"/>
</dbReference>
<protein>
    <submittedName>
        <fullName evidence="2">Putative polyubiquitin-C</fullName>
    </submittedName>
</protein>
<gene>
    <name evidence="2" type="ORF">BSL78_21370</name>
</gene>
<proteinExistence type="predicted"/>
<dbReference type="PRINTS" id="PR00348">
    <property type="entry name" value="UBIQUITIN"/>
</dbReference>
<evidence type="ECO:0000313" key="3">
    <source>
        <dbReference type="Proteomes" id="UP000230750"/>
    </source>
</evidence>
<organism evidence="2 3">
    <name type="scientific">Stichopus japonicus</name>
    <name type="common">Sea cucumber</name>
    <dbReference type="NCBI Taxonomy" id="307972"/>
    <lineage>
        <taxon>Eukaryota</taxon>
        <taxon>Metazoa</taxon>
        <taxon>Echinodermata</taxon>
        <taxon>Eleutherozoa</taxon>
        <taxon>Echinozoa</taxon>
        <taxon>Holothuroidea</taxon>
        <taxon>Aspidochirotacea</taxon>
        <taxon>Aspidochirotida</taxon>
        <taxon>Stichopodidae</taxon>
        <taxon>Apostichopus</taxon>
    </lineage>
</organism>
<dbReference type="Proteomes" id="UP000230750">
    <property type="component" value="Unassembled WGS sequence"/>
</dbReference>
<comment type="caution">
    <text evidence="2">The sequence shown here is derived from an EMBL/GenBank/DDBJ whole genome shotgun (WGS) entry which is preliminary data.</text>
</comment>
<feature type="domain" description="Ubiquitin-like" evidence="1">
    <location>
        <begin position="400"/>
        <end position="475"/>
    </location>
</feature>
<dbReference type="InterPro" id="IPR029071">
    <property type="entry name" value="Ubiquitin-like_domsf"/>
</dbReference>
<dbReference type="SMART" id="SM00213">
    <property type="entry name" value="UBQ"/>
    <property type="match status" value="5"/>
</dbReference>
<reference evidence="2 3" key="1">
    <citation type="journal article" date="2017" name="PLoS Biol.">
        <title>The sea cucumber genome provides insights into morphological evolution and visceral regeneration.</title>
        <authorList>
            <person name="Zhang X."/>
            <person name="Sun L."/>
            <person name="Yuan J."/>
            <person name="Sun Y."/>
            <person name="Gao Y."/>
            <person name="Zhang L."/>
            <person name="Li S."/>
            <person name="Dai H."/>
            <person name="Hamel J.F."/>
            <person name="Liu C."/>
            <person name="Yu Y."/>
            <person name="Liu S."/>
            <person name="Lin W."/>
            <person name="Guo K."/>
            <person name="Jin S."/>
            <person name="Xu P."/>
            <person name="Storey K.B."/>
            <person name="Huan P."/>
            <person name="Zhang T."/>
            <person name="Zhou Y."/>
            <person name="Zhang J."/>
            <person name="Lin C."/>
            <person name="Li X."/>
            <person name="Xing L."/>
            <person name="Huo D."/>
            <person name="Sun M."/>
            <person name="Wang L."/>
            <person name="Mercier A."/>
            <person name="Li F."/>
            <person name="Yang H."/>
            <person name="Xiang J."/>
        </authorList>
    </citation>
    <scope>NUCLEOTIDE SEQUENCE [LARGE SCALE GENOMIC DNA]</scope>
    <source>
        <strain evidence="2">Shaxun</strain>
        <tissue evidence="2">Muscle</tissue>
    </source>
</reference>
<dbReference type="PROSITE" id="PS50053">
    <property type="entry name" value="UBIQUITIN_2"/>
    <property type="match status" value="4"/>
</dbReference>
<dbReference type="STRING" id="307972.A0A2G8K1B5"/>
<dbReference type="AlphaFoldDB" id="A0A2G8K1B5"/>
<name>A0A2G8K1B5_STIJA</name>
<dbReference type="CDD" id="cd17039">
    <property type="entry name" value="Ubl_ubiquitin_like"/>
    <property type="match status" value="2"/>
</dbReference>
<evidence type="ECO:0000313" key="2">
    <source>
        <dbReference type="EMBL" id="PIK41784.1"/>
    </source>
</evidence>
<dbReference type="InterPro" id="IPR050158">
    <property type="entry name" value="Ubiquitin_ubiquitin-like"/>
</dbReference>
<dbReference type="OrthoDB" id="428577at2759"/>
<dbReference type="InterPro" id="IPR000626">
    <property type="entry name" value="Ubiquitin-like_dom"/>
</dbReference>
<feature type="domain" description="Ubiquitin-like" evidence="1">
    <location>
        <begin position="248"/>
        <end position="323"/>
    </location>
</feature>
<dbReference type="EMBL" id="MRZV01000989">
    <property type="protein sequence ID" value="PIK41784.1"/>
    <property type="molecule type" value="Genomic_DNA"/>
</dbReference>
<feature type="domain" description="Ubiquitin-like" evidence="1">
    <location>
        <begin position="96"/>
        <end position="171"/>
    </location>
</feature>
<dbReference type="Pfam" id="PF00240">
    <property type="entry name" value="ubiquitin"/>
    <property type="match status" value="4"/>
</dbReference>
<dbReference type="PANTHER" id="PTHR10666">
    <property type="entry name" value="UBIQUITIN"/>
    <property type="match status" value="1"/>
</dbReference>